<keyword evidence="2" id="KW-1185">Reference proteome</keyword>
<organism evidence="1 2">
    <name type="scientific">Apostasia shenzhenica</name>
    <dbReference type="NCBI Taxonomy" id="1088818"/>
    <lineage>
        <taxon>Eukaryota</taxon>
        <taxon>Viridiplantae</taxon>
        <taxon>Streptophyta</taxon>
        <taxon>Embryophyta</taxon>
        <taxon>Tracheophyta</taxon>
        <taxon>Spermatophyta</taxon>
        <taxon>Magnoliopsida</taxon>
        <taxon>Liliopsida</taxon>
        <taxon>Asparagales</taxon>
        <taxon>Orchidaceae</taxon>
        <taxon>Apostasioideae</taxon>
        <taxon>Apostasia</taxon>
    </lineage>
</organism>
<dbReference type="AlphaFoldDB" id="A0A2I0BF84"/>
<gene>
    <name evidence="1" type="ORF">AXF42_Ash007147</name>
</gene>
<name>A0A2I0BF84_9ASPA</name>
<dbReference type="EMBL" id="KZ451886">
    <property type="protein sequence ID" value="PKA66449.1"/>
    <property type="molecule type" value="Genomic_DNA"/>
</dbReference>
<evidence type="ECO:0000313" key="1">
    <source>
        <dbReference type="EMBL" id="PKA66449.1"/>
    </source>
</evidence>
<dbReference type="Proteomes" id="UP000236161">
    <property type="component" value="Unassembled WGS sequence"/>
</dbReference>
<evidence type="ECO:0000313" key="2">
    <source>
        <dbReference type="Proteomes" id="UP000236161"/>
    </source>
</evidence>
<reference evidence="1 2" key="1">
    <citation type="journal article" date="2017" name="Nature">
        <title>The Apostasia genome and the evolution of orchids.</title>
        <authorList>
            <person name="Zhang G.Q."/>
            <person name="Liu K.W."/>
            <person name="Li Z."/>
            <person name="Lohaus R."/>
            <person name="Hsiao Y.Y."/>
            <person name="Niu S.C."/>
            <person name="Wang J.Y."/>
            <person name="Lin Y.C."/>
            <person name="Xu Q."/>
            <person name="Chen L.J."/>
            <person name="Yoshida K."/>
            <person name="Fujiwara S."/>
            <person name="Wang Z.W."/>
            <person name="Zhang Y.Q."/>
            <person name="Mitsuda N."/>
            <person name="Wang M."/>
            <person name="Liu G.H."/>
            <person name="Pecoraro L."/>
            <person name="Huang H.X."/>
            <person name="Xiao X.J."/>
            <person name="Lin M."/>
            <person name="Wu X.Y."/>
            <person name="Wu W.L."/>
            <person name="Chen Y.Y."/>
            <person name="Chang S.B."/>
            <person name="Sakamoto S."/>
            <person name="Ohme-Takagi M."/>
            <person name="Yagi M."/>
            <person name="Zeng S.J."/>
            <person name="Shen C.Y."/>
            <person name="Yeh C.M."/>
            <person name="Luo Y.B."/>
            <person name="Tsai W.C."/>
            <person name="Van de Peer Y."/>
            <person name="Liu Z.J."/>
        </authorList>
    </citation>
    <scope>NUCLEOTIDE SEQUENCE [LARGE SCALE GENOMIC DNA]</scope>
    <source>
        <strain evidence="2">cv. Shenzhen</strain>
        <tissue evidence="1">Stem</tissue>
    </source>
</reference>
<sequence length="69" mass="8237">MTTHRYSPYTRILCTDSFRNLLHGFNQRILGHSLLIDIWVLPKYIWISLCYPRGYILDSEVLVILDLIR</sequence>
<protein>
    <submittedName>
        <fullName evidence="1">Uncharacterized protein</fullName>
    </submittedName>
</protein>
<proteinExistence type="predicted"/>
<accession>A0A2I0BF84</accession>